<sequence length="317" mass="34962">MEIIQPSCSDLRTRFLHQPPPSSPPFLHSIPSLRCFSSSITCYHHRRFHKPLPTSLVSLPLLNNLRPLVSSSKTLTTTTPYSIPDDDFSGFVTKDAAKDPAFPVMKKAVDVVHELKGASIFLVGIHSTMKTGVGELLAEVLGYYYFDSDDVVEEAAGSESAGKSFRERDEEGFRESETEVLKQLSAMGRLVVCAGNGAVQSITNLALLKYGITVWIDVPLDMVARDVKEHESQFSSSEITSSGSYSEVLSQLTVLYEENKDGYAEADVAVSLLKVATQLGYDDLAAVTKEDMSLQILKELEKSTRVRKMKEEAARPF</sequence>
<dbReference type="Proteomes" id="UP001062846">
    <property type="component" value="Chromosome 10"/>
</dbReference>
<evidence type="ECO:0000313" key="1">
    <source>
        <dbReference type="EMBL" id="KAI8533372.1"/>
    </source>
</evidence>
<protein>
    <submittedName>
        <fullName evidence="1">Uncharacterized protein</fullName>
    </submittedName>
</protein>
<keyword evidence="2" id="KW-1185">Reference proteome</keyword>
<accession>A0ACC0LYE6</accession>
<dbReference type="EMBL" id="CM046397">
    <property type="protein sequence ID" value="KAI8533372.1"/>
    <property type="molecule type" value="Genomic_DNA"/>
</dbReference>
<name>A0ACC0LYE6_RHOML</name>
<reference evidence="1" key="1">
    <citation type="submission" date="2022-02" db="EMBL/GenBank/DDBJ databases">
        <title>Plant Genome Project.</title>
        <authorList>
            <person name="Zhang R.-G."/>
        </authorList>
    </citation>
    <scope>NUCLEOTIDE SEQUENCE</scope>
    <source>
        <strain evidence="1">AT1</strain>
    </source>
</reference>
<gene>
    <name evidence="1" type="ORF">RHMOL_Rhmol10G0004000</name>
</gene>
<comment type="caution">
    <text evidence="1">The sequence shown here is derived from an EMBL/GenBank/DDBJ whole genome shotgun (WGS) entry which is preliminary data.</text>
</comment>
<proteinExistence type="predicted"/>
<organism evidence="1 2">
    <name type="scientific">Rhododendron molle</name>
    <name type="common">Chinese azalea</name>
    <name type="synonym">Azalea mollis</name>
    <dbReference type="NCBI Taxonomy" id="49168"/>
    <lineage>
        <taxon>Eukaryota</taxon>
        <taxon>Viridiplantae</taxon>
        <taxon>Streptophyta</taxon>
        <taxon>Embryophyta</taxon>
        <taxon>Tracheophyta</taxon>
        <taxon>Spermatophyta</taxon>
        <taxon>Magnoliopsida</taxon>
        <taxon>eudicotyledons</taxon>
        <taxon>Gunneridae</taxon>
        <taxon>Pentapetalae</taxon>
        <taxon>asterids</taxon>
        <taxon>Ericales</taxon>
        <taxon>Ericaceae</taxon>
        <taxon>Ericoideae</taxon>
        <taxon>Rhodoreae</taxon>
        <taxon>Rhododendron</taxon>
    </lineage>
</organism>
<evidence type="ECO:0000313" key="2">
    <source>
        <dbReference type="Proteomes" id="UP001062846"/>
    </source>
</evidence>